<dbReference type="SUPFAM" id="SSF52540">
    <property type="entry name" value="P-loop containing nucleoside triphosphate hydrolases"/>
    <property type="match status" value="1"/>
</dbReference>
<dbReference type="EMBL" id="JBHTIS010004361">
    <property type="protein sequence ID" value="MFD1052370.1"/>
    <property type="molecule type" value="Genomic_DNA"/>
</dbReference>
<reference evidence="2" key="1">
    <citation type="journal article" date="2019" name="Int. J. Syst. Evol. Microbiol.">
        <title>The Global Catalogue of Microorganisms (GCM) 10K type strain sequencing project: providing services to taxonomists for standard genome sequencing and annotation.</title>
        <authorList>
            <consortium name="The Broad Institute Genomics Platform"/>
            <consortium name="The Broad Institute Genome Sequencing Center for Infectious Disease"/>
            <person name="Wu L."/>
            <person name="Ma J."/>
        </authorList>
    </citation>
    <scope>NUCLEOTIDE SEQUENCE [LARGE SCALE GENOMIC DNA]</scope>
    <source>
        <strain evidence="2">JCM 31486</strain>
    </source>
</reference>
<gene>
    <name evidence="1" type="ORF">ACFQ1S_45710</name>
</gene>
<feature type="non-terminal residue" evidence="1">
    <location>
        <position position="1"/>
    </location>
</feature>
<accession>A0ABW3MS84</accession>
<dbReference type="Proteomes" id="UP001597045">
    <property type="component" value="Unassembled WGS sequence"/>
</dbReference>
<evidence type="ECO:0008006" key="3">
    <source>
        <dbReference type="Google" id="ProtNLM"/>
    </source>
</evidence>
<sequence>GSAGHGARGAVQIVGTAGIGTSTVAAFWVHEHRDRFPDGQLYVRMGGSYRTPPSITTVLLRLLQDLGVPASEIPQYDLPTLTRVYRSVTADRALVIGVDDVPPELDVTPLIPDGRDSLLVVTARTENTFLTALHVPVVRPAPLVTANERRGPEVPPD</sequence>
<dbReference type="Gene3D" id="3.40.50.300">
    <property type="entry name" value="P-loop containing nucleotide triphosphate hydrolases"/>
    <property type="match status" value="1"/>
</dbReference>
<evidence type="ECO:0000313" key="1">
    <source>
        <dbReference type="EMBL" id="MFD1052370.1"/>
    </source>
</evidence>
<protein>
    <recommendedName>
        <fullName evidence="3">Transcriptional regulator</fullName>
    </recommendedName>
</protein>
<dbReference type="InterPro" id="IPR027417">
    <property type="entry name" value="P-loop_NTPase"/>
</dbReference>
<evidence type="ECO:0000313" key="2">
    <source>
        <dbReference type="Proteomes" id="UP001597045"/>
    </source>
</evidence>
<organism evidence="1 2">
    <name type="scientific">Kibdelosporangium lantanae</name>
    <dbReference type="NCBI Taxonomy" id="1497396"/>
    <lineage>
        <taxon>Bacteria</taxon>
        <taxon>Bacillati</taxon>
        <taxon>Actinomycetota</taxon>
        <taxon>Actinomycetes</taxon>
        <taxon>Pseudonocardiales</taxon>
        <taxon>Pseudonocardiaceae</taxon>
        <taxon>Kibdelosporangium</taxon>
    </lineage>
</organism>
<proteinExistence type="predicted"/>
<keyword evidence="2" id="KW-1185">Reference proteome</keyword>
<name>A0ABW3MS84_9PSEU</name>
<comment type="caution">
    <text evidence="1">The sequence shown here is derived from an EMBL/GenBank/DDBJ whole genome shotgun (WGS) entry which is preliminary data.</text>
</comment>